<dbReference type="STRING" id="237069.SAMN05216498_2633"/>
<dbReference type="InterPro" id="IPR002763">
    <property type="entry name" value="DUF72"/>
</dbReference>
<proteinExistence type="predicted"/>
<dbReference type="PANTHER" id="PTHR30348:SF13">
    <property type="entry name" value="UPF0759 PROTEIN YUNF"/>
    <property type="match status" value="1"/>
</dbReference>
<organism evidence="1 2">
    <name type="scientific">Tenuibacillus multivorans</name>
    <dbReference type="NCBI Taxonomy" id="237069"/>
    <lineage>
        <taxon>Bacteria</taxon>
        <taxon>Bacillati</taxon>
        <taxon>Bacillota</taxon>
        <taxon>Bacilli</taxon>
        <taxon>Bacillales</taxon>
        <taxon>Bacillaceae</taxon>
        <taxon>Tenuibacillus</taxon>
    </lineage>
</organism>
<dbReference type="InterPro" id="IPR036520">
    <property type="entry name" value="UPF0759_sf"/>
</dbReference>
<keyword evidence="2" id="KW-1185">Reference proteome</keyword>
<reference evidence="1 2" key="1">
    <citation type="submission" date="2016-10" db="EMBL/GenBank/DDBJ databases">
        <authorList>
            <person name="de Groot N.N."/>
        </authorList>
    </citation>
    <scope>NUCLEOTIDE SEQUENCE [LARGE SCALE GENOMIC DNA]</scope>
    <source>
        <strain evidence="1 2">CGMCC 1.3442</strain>
    </source>
</reference>
<sequence>MIHIGLTGWGDHPSIHEQEPIKRSKLEAYASHFPVVELDSAFYSIMNKDQYHKWSEQTPTNFSFVVKSYQAFTGHDRKTYTRKDIKEMFRYYQEGIQPLVEANKLNCILFQFPPWFKLSKDNISKLRFIRSQFDQYKIALEFRNRTWFQDHVRKDTLQFMKEEGWIHSICDEPQAGEGSVPMVPVVTHPSNTIIRFHGRNVMGWNKNGQENWRKVRFLYRYSEQELSEWVERIYQLNDQSQNITVLFNNNSGGDAYDNAKQLQHLLNIHYHDLNPRQMNLF</sequence>
<dbReference type="Gene3D" id="3.20.20.410">
    <property type="entry name" value="Protein of unknown function UPF0759"/>
    <property type="match status" value="1"/>
</dbReference>
<evidence type="ECO:0000313" key="1">
    <source>
        <dbReference type="EMBL" id="SDN60211.1"/>
    </source>
</evidence>
<accession>A0A1H0CR61</accession>
<gene>
    <name evidence="1" type="ORF">SAMN05216498_2633</name>
</gene>
<dbReference type="SUPFAM" id="SSF117396">
    <property type="entry name" value="TM1631-like"/>
    <property type="match status" value="1"/>
</dbReference>
<dbReference type="PANTHER" id="PTHR30348">
    <property type="entry name" value="UNCHARACTERIZED PROTEIN YECE"/>
    <property type="match status" value="1"/>
</dbReference>
<evidence type="ECO:0000313" key="2">
    <source>
        <dbReference type="Proteomes" id="UP000199334"/>
    </source>
</evidence>
<dbReference type="AlphaFoldDB" id="A0A1H0CR61"/>
<dbReference type="Pfam" id="PF01904">
    <property type="entry name" value="DUF72"/>
    <property type="match status" value="1"/>
</dbReference>
<name>A0A1H0CR61_9BACI</name>
<dbReference type="Proteomes" id="UP000199334">
    <property type="component" value="Unassembled WGS sequence"/>
</dbReference>
<dbReference type="EMBL" id="FNIG01000006">
    <property type="protein sequence ID" value="SDN60211.1"/>
    <property type="molecule type" value="Genomic_DNA"/>
</dbReference>
<dbReference type="RefSeq" id="WP_093857044.1">
    <property type="nucleotide sequence ID" value="NZ_BJVZ01000002.1"/>
</dbReference>
<protein>
    <submittedName>
        <fullName evidence="1">Uncharacterized conserved protein YecE, DUF72 family</fullName>
    </submittedName>
</protein>
<dbReference type="OrthoDB" id="9780310at2"/>